<dbReference type="GO" id="GO:0005829">
    <property type="term" value="C:cytosol"/>
    <property type="evidence" value="ECO:0007669"/>
    <property type="project" value="TreeGrafter"/>
</dbReference>
<accession>A0A7R8WQG5</accession>
<evidence type="ECO:0000256" key="3">
    <source>
        <dbReference type="RuleBase" id="RU367036"/>
    </source>
</evidence>
<dbReference type="SUPFAM" id="SSF110857">
    <property type="entry name" value="Gamma-glutamyl cyclotransferase-like"/>
    <property type="match status" value="1"/>
</dbReference>
<dbReference type="EMBL" id="OB665141">
    <property type="protein sequence ID" value="CAD7232786.1"/>
    <property type="molecule type" value="Genomic_DNA"/>
</dbReference>
<dbReference type="CDD" id="cd06661">
    <property type="entry name" value="GGCT_like"/>
    <property type="match status" value="1"/>
</dbReference>
<evidence type="ECO:0000313" key="4">
    <source>
        <dbReference type="EMBL" id="CAD7232786.1"/>
    </source>
</evidence>
<organism evidence="4">
    <name type="scientific">Cyprideis torosa</name>
    <dbReference type="NCBI Taxonomy" id="163714"/>
    <lineage>
        <taxon>Eukaryota</taxon>
        <taxon>Metazoa</taxon>
        <taxon>Ecdysozoa</taxon>
        <taxon>Arthropoda</taxon>
        <taxon>Crustacea</taxon>
        <taxon>Oligostraca</taxon>
        <taxon>Ostracoda</taxon>
        <taxon>Podocopa</taxon>
        <taxon>Podocopida</taxon>
        <taxon>Cytherocopina</taxon>
        <taxon>Cytheroidea</taxon>
        <taxon>Cytherideidae</taxon>
        <taxon>Cyprideis</taxon>
    </lineage>
</organism>
<dbReference type="OrthoDB" id="113620at2759"/>
<dbReference type="InterPro" id="IPR039126">
    <property type="entry name" value="GGACT"/>
</dbReference>
<dbReference type="Pfam" id="PF06094">
    <property type="entry name" value="GGACT"/>
    <property type="match status" value="1"/>
</dbReference>
<dbReference type="PANTHER" id="PTHR12510">
    <property type="entry name" value="TROPONIN C-AKIN-1 PROTEIN"/>
    <property type="match status" value="1"/>
</dbReference>
<comment type="similarity">
    <text evidence="1 3">Belongs to the gamma-glutamylcyclotransferase family.</text>
</comment>
<name>A0A7R8WQG5_9CRUS</name>
<dbReference type="InterPro" id="IPR009288">
    <property type="entry name" value="AIG2-like_dom"/>
</dbReference>
<dbReference type="AlphaFoldDB" id="A0A7R8WQG5"/>
<reference evidence="4" key="1">
    <citation type="submission" date="2020-11" db="EMBL/GenBank/DDBJ databases">
        <authorList>
            <person name="Tran Van P."/>
        </authorList>
    </citation>
    <scope>NUCLEOTIDE SEQUENCE</scope>
</reference>
<feature type="active site" description="Proton acceptor" evidence="2">
    <location>
        <position position="94"/>
    </location>
</feature>
<evidence type="ECO:0000256" key="2">
    <source>
        <dbReference type="PIRSR" id="PIRSR639126-1"/>
    </source>
</evidence>
<protein>
    <recommendedName>
        <fullName evidence="3">Gamma-glutamylcyclotransferase family protein</fullName>
    </recommendedName>
</protein>
<dbReference type="InterPro" id="IPR013024">
    <property type="entry name" value="GGCT-like"/>
</dbReference>
<gene>
    <name evidence="4" type="ORF">CTOB1V02_LOCUS10613</name>
</gene>
<proteinExistence type="inferred from homology"/>
<dbReference type="InterPro" id="IPR036568">
    <property type="entry name" value="GGCT-like_sf"/>
</dbReference>
<evidence type="ECO:0000256" key="1">
    <source>
        <dbReference type="ARBA" id="ARBA00008861"/>
    </source>
</evidence>
<dbReference type="PANTHER" id="PTHR12510:SF4">
    <property type="entry name" value="GAMMA-GLUTAMYLAMINECYCLOTRANSFERASE"/>
    <property type="match status" value="1"/>
</dbReference>
<dbReference type="GO" id="GO:0061929">
    <property type="term" value="F:gamma-glutamylaminecyclotransferase activity"/>
    <property type="evidence" value="ECO:0007669"/>
    <property type="project" value="InterPro"/>
</dbReference>
<dbReference type="Gene3D" id="3.10.490.10">
    <property type="entry name" value="Gamma-glutamyl cyclotransferase-like"/>
    <property type="match status" value="1"/>
</dbReference>
<sequence>MSKSNSSSVEPLSMFVFVYGTLKTGEPNHHWISDAVEGVAQFEGIGKTIYTYPLVIASRYNIPYLLDARGQGRQVEGEVWSIDDAMLRNLDVLEDYPKHYTRREEPIRMDGEEDFRPCLLDLPYLHTYTSNGSHGLPYVERYQRMDPTYSPMHDVSKHMIGS</sequence>